<evidence type="ECO:0000313" key="1">
    <source>
        <dbReference type="EMBL" id="KAF2476530.1"/>
    </source>
</evidence>
<reference evidence="1" key="1">
    <citation type="journal article" date="2020" name="Stud. Mycol.">
        <title>101 Dothideomycetes genomes: a test case for predicting lifestyles and emergence of pathogens.</title>
        <authorList>
            <person name="Haridas S."/>
            <person name="Albert R."/>
            <person name="Binder M."/>
            <person name="Bloem J."/>
            <person name="Labutti K."/>
            <person name="Salamov A."/>
            <person name="Andreopoulos B."/>
            <person name="Baker S."/>
            <person name="Barry K."/>
            <person name="Bills G."/>
            <person name="Bluhm B."/>
            <person name="Cannon C."/>
            <person name="Castanera R."/>
            <person name="Culley D."/>
            <person name="Daum C."/>
            <person name="Ezra D."/>
            <person name="Gonzalez J."/>
            <person name="Henrissat B."/>
            <person name="Kuo A."/>
            <person name="Liang C."/>
            <person name="Lipzen A."/>
            <person name="Lutzoni F."/>
            <person name="Magnuson J."/>
            <person name="Mondo S."/>
            <person name="Nolan M."/>
            <person name="Ohm R."/>
            <person name="Pangilinan J."/>
            <person name="Park H.-J."/>
            <person name="Ramirez L."/>
            <person name="Alfaro M."/>
            <person name="Sun H."/>
            <person name="Tritt A."/>
            <person name="Yoshinaga Y."/>
            <person name="Zwiers L.-H."/>
            <person name="Turgeon B."/>
            <person name="Goodwin S."/>
            <person name="Spatafora J."/>
            <person name="Crous P."/>
            <person name="Grigoriev I."/>
        </authorList>
    </citation>
    <scope>NUCLEOTIDE SEQUENCE</scope>
    <source>
        <strain evidence="1">ATCC 200398</strain>
    </source>
</reference>
<proteinExistence type="predicted"/>
<dbReference type="EMBL" id="MU003494">
    <property type="protein sequence ID" value="KAF2476530.1"/>
    <property type="molecule type" value="Genomic_DNA"/>
</dbReference>
<organism evidence="1 2">
    <name type="scientific">Lindgomyces ingoldianus</name>
    <dbReference type="NCBI Taxonomy" id="673940"/>
    <lineage>
        <taxon>Eukaryota</taxon>
        <taxon>Fungi</taxon>
        <taxon>Dikarya</taxon>
        <taxon>Ascomycota</taxon>
        <taxon>Pezizomycotina</taxon>
        <taxon>Dothideomycetes</taxon>
        <taxon>Pleosporomycetidae</taxon>
        <taxon>Pleosporales</taxon>
        <taxon>Lindgomycetaceae</taxon>
        <taxon>Lindgomyces</taxon>
    </lineage>
</organism>
<dbReference type="Proteomes" id="UP000799755">
    <property type="component" value="Unassembled WGS sequence"/>
</dbReference>
<evidence type="ECO:0000313" key="2">
    <source>
        <dbReference type="Proteomes" id="UP000799755"/>
    </source>
</evidence>
<name>A0ACB6RCS7_9PLEO</name>
<keyword evidence="2" id="KW-1185">Reference proteome</keyword>
<gene>
    <name evidence="1" type="ORF">BDR25DRAFT_349611</name>
</gene>
<protein>
    <submittedName>
        <fullName evidence="1">Uncharacterized protein</fullName>
    </submittedName>
</protein>
<sequence>MLVRSPQGIFSLSFSIPGHKSWSMTFLAIDTRNGTTPSHRLRPGANKQEELVAYAKPTRSRPSRAMVFFVVTTYKRVIEHSGAEEPVVQRLPESSRDNCERISSPMPEPSTDLCWTHEEVLPAPALSDSGGFGRHFALLDALTLQFARNGSTSSDRKAERHPEHEP</sequence>
<accession>A0ACB6RCS7</accession>
<comment type="caution">
    <text evidence="1">The sequence shown here is derived from an EMBL/GenBank/DDBJ whole genome shotgun (WGS) entry which is preliminary data.</text>
</comment>